<feature type="compositionally biased region" description="Basic and acidic residues" evidence="1">
    <location>
        <begin position="734"/>
        <end position="745"/>
    </location>
</feature>
<sequence length="745" mass="82007">MSPPRIDAMKYLNNGGEGSPVGYLPYAAYDVLPSCPLAAPIIPPDADELTFSSHTTLATKFTRFSFITTGPSTPCSPSSDDQTALNALATLNIRFRYVGHHHQRIPRSLLANDLMDAMIHLMNRLPTEMCDSGSPHFPSTEVTRWERWTACLPKEVYTSKRTDFVIPANFCLLFFVTDLNVNPAPFFMPKADWLLFKTLTPKTIADLLPFFAFRPNLTQFCDARLPELAKLLDASYADLHGFKRKLVTSQPIPVLIQRFARRLRCLVDDLTEARTIKGPHGPYIDLVFKGSLPTQLMFLPSNFAFPVDWYDSPPGPFAKHLVHVQLELTAPATGAPSNLEVTPKPSREGSPAGSRVGTRIPQLGSFFDPPGGKAAPVAPLGSIKAKNSLASPSGNGSRKPKKVVIDVPPASFPTGGGRNAKAPAGASSSSTDRPPGSRHSTRTHTRQSSSAAPARSGRPGKRPVVRLFQNKGSVEIDELDDMEESKPTKSKTGKCKREREDEDFIVLQASKKGRGEAQGKNCFDPGSDNAVADVDTGRLADALHEHIITEYGCLSCINSIARNPLCTHSITFHEHYPRINYVYPYASLFPNAVETVLRDRDALTALHAAANEAQLHLMESSYRLSTVVRQHLSMFGAPAVAEIHNIPEDIRPLFETFLSRESTNARLPYEDNREVMERANRRFHTVEMTEARHNELADFLCQYDANILHGLPSSPRVDLDGEKDGEGSDDDANTGDKKDKGMNLS</sequence>
<keyword evidence="3" id="KW-1185">Reference proteome</keyword>
<dbReference type="EMBL" id="JARKIE010000204">
    <property type="protein sequence ID" value="KAJ7667174.1"/>
    <property type="molecule type" value="Genomic_DNA"/>
</dbReference>
<evidence type="ECO:0000313" key="2">
    <source>
        <dbReference type="EMBL" id="KAJ7667174.1"/>
    </source>
</evidence>
<name>A0AAD7D075_MYCRO</name>
<dbReference type="Proteomes" id="UP001221757">
    <property type="component" value="Unassembled WGS sequence"/>
</dbReference>
<gene>
    <name evidence="2" type="ORF">B0H17DRAFT_1210366</name>
</gene>
<dbReference type="AlphaFoldDB" id="A0AAD7D075"/>
<evidence type="ECO:0000313" key="3">
    <source>
        <dbReference type="Proteomes" id="UP001221757"/>
    </source>
</evidence>
<organism evidence="2 3">
    <name type="scientific">Mycena rosella</name>
    <name type="common">Pink bonnet</name>
    <name type="synonym">Agaricus rosellus</name>
    <dbReference type="NCBI Taxonomy" id="1033263"/>
    <lineage>
        <taxon>Eukaryota</taxon>
        <taxon>Fungi</taxon>
        <taxon>Dikarya</taxon>
        <taxon>Basidiomycota</taxon>
        <taxon>Agaricomycotina</taxon>
        <taxon>Agaricomycetes</taxon>
        <taxon>Agaricomycetidae</taxon>
        <taxon>Agaricales</taxon>
        <taxon>Marasmiineae</taxon>
        <taxon>Mycenaceae</taxon>
        <taxon>Mycena</taxon>
    </lineage>
</organism>
<evidence type="ECO:0000256" key="1">
    <source>
        <dbReference type="SAM" id="MobiDB-lite"/>
    </source>
</evidence>
<protein>
    <submittedName>
        <fullName evidence="2">Uncharacterized protein</fullName>
    </submittedName>
</protein>
<comment type="caution">
    <text evidence="2">The sequence shown here is derived from an EMBL/GenBank/DDBJ whole genome shotgun (WGS) entry which is preliminary data.</text>
</comment>
<feature type="region of interest" description="Disordered" evidence="1">
    <location>
        <begin position="712"/>
        <end position="745"/>
    </location>
</feature>
<reference evidence="2" key="1">
    <citation type="submission" date="2023-03" db="EMBL/GenBank/DDBJ databases">
        <title>Massive genome expansion in bonnet fungi (Mycena s.s.) driven by repeated elements and novel gene families across ecological guilds.</title>
        <authorList>
            <consortium name="Lawrence Berkeley National Laboratory"/>
            <person name="Harder C.B."/>
            <person name="Miyauchi S."/>
            <person name="Viragh M."/>
            <person name="Kuo A."/>
            <person name="Thoen E."/>
            <person name="Andreopoulos B."/>
            <person name="Lu D."/>
            <person name="Skrede I."/>
            <person name="Drula E."/>
            <person name="Henrissat B."/>
            <person name="Morin E."/>
            <person name="Kohler A."/>
            <person name="Barry K."/>
            <person name="LaButti K."/>
            <person name="Morin E."/>
            <person name="Salamov A."/>
            <person name="Lipzen A."/>
            <person name="Mereny Z."/>
            <person name="Hegedus B."/>
            <person name="Baldrian P."/>
            <person name="Stursova M."/>
            <person name="Weitz H."/>
            <person name="Taylor A."/>
            <person name="Grigoriev I.V."/>
            <person name="Nagy L.G."/>
            <person name="Martin F."/>
            <person name="Kauserud H."/>
        </authorList>
    </citation>
    <scope>NUCLEOTIDE SEQUENCE</scope>
    <source>
        <strain evidence="2">CBHHK067</strain>
    </source>
</reference>
<accession>A0AAD7D075</accession>
<feature type="compositionally biased region" description="Basic and acidic residues" evidence="1">
    <location>
        <begin position="717"/>
        <end position="726"/>
    </location>
</feature>
<proteinExistence type="predicted"/>
<feature type="compositionally biased region" description="Low complexity" evidence="1">
    <location>
        <begin position="446"/>
        <end position="457"/>
    </location>
</feature>
<feature type="region of interest" description="Disordered" evidence="1">
    <location>
        <begin position="334"/>
        <end position="497"/>
    </location>
</feature>